<dbReference type="PROSITE" id="PS50889">
    <property type="entry name" value="S4"/>
    <property type="match status" value="1"/>
</dbReference>
<evidence type="ECO:0000256" key="4">
    <source>
        <dbReference type="RuleBase" id="RU003887"/>
    </source>
</evidence>
<dbReference type="InterPro" id="IPR002942">
    <property type="entry name" value="S4_RNA-bd"/>
</dbReference>
<dbReference type="PANTHER" id="PTHR47683:SF2">
    <property type="entry name" value="RNA-BINDING S4 DOMAIN-CONTAINING PROTEIN"/>
    <property type="match status" value="1"/>
</dbReference>
<comment type="similarity">
    <text evidence="1 4">Belongs to the pseudouridine synthase RsuA family.</text>
</comment>
<evidence type="ECO:0000313" key="8">
    <source>
        <dbReference type="Proteomes" id="UP000677265"/>
    </source>
</evidence>
<dbReference type="InterPro" id="IPR006145">
    <property type="entry name" value="PsdUridine_synth_RsuA/RluA"/>
</dbReference>
<dbReference type="AlphaFoldDB" id="A0A942T773"/>
<evidence type="ECO:0000256" key="2">
    <source>
        <dbReference type="ARBA" id="ARBA00023235"/>
    </source>
</evidence>
<dbReference type="Gene3D" id="3.30.70.1560">
    <property type="entry name" value="Alpha-L RNA-binding motif"/>
    <property type="match status" value="1"/>
</dbReference>
<name>A0A942T773_9BACI</name>
<protein>
    <recommendedName>
        <fullName evidence="4">Pseudouridine synthase</fullName>
        <ecNumber evidence="4">5.4.99.-</ecNumber>
    </recommendedName>
</protein>
<reference evidence="6" key="1">
    <citation type="submission" date="2021-05" db="EMBL/GenBank/DDBJ databases">
        <title>Novel Bacillus species.</title>
        <authorList>
            <person name="Liu G."/>
        </authorList>
    </citation>
    <scope>NUCLEOTIDE SEQUENCE</scope>
    <source>
        <strain evidence="6 8">FJAT-50051</strain>
    </source>
</reference>
<dbReference type="FunFam" id="3.10.290.10:FF:000003">
    <property type="entry name" value="Pseudouridine synthase"/>
    <property type="match status" value="1"/>
</dbReference>
<dbReference type="NCBIfam" id="TIGR00093">
    <property type="entry name" value="pseudouridine synthase"/>
    <property type="match status" value="1"/>
</dbReference>
<dbReference type="FunFam" id="3.30.70.1560:FF:000002">
    <property type="entry name" value="Pseudouridine synthase"/>
    <property type="match status" value="1"/>
</dbReference>
<sequence length="258" mass="29346">MCLKIRDWLGILKAQSPFKDVSNLRLNKYISESGKASRRGADKLISEGKVTINGKVATLGSQVEPGDDVRIGGNPVKVAKNYVYIALNKPVGITSTTERHIKGNIIDLVNHPLRIFHIGRLDKDSEGLILLTNDGDIVNEILRAEHKHEKEYIVTVDKPITAEFLKRMAAGVEILDTKTLPCKVEQLSKYVFKIILTQGLNRQIRRMCSALGYQVCRLQRIRIMNIHLGNLPIGQWRDLSKKERTQLFNELHYEPKEW</sequence>
<dbReference type="NCBIfam" id="NF007784">
    <property type="entry name" value="PRK10475.1"/>
    <property type="match status" value="1"/>
</dbReference>
<proteinExistence type="inferred from homology"/>
<dbReference type="EC" id="5.4.99.-" evidence="4"/>
<dbReference type="GO" id="GO:0000455">
    <property type="term" value="P:enzyme-directed rRNA pseudouridine synthesis"/>
    <property type="evidence" value="ECO:0007669"/>
    <property type="project" value="UniProtKB-ARBA"/>
</dbReference>
<dbReference type="SUPFAM" id="SSF55120">
    <property type="entry name" value="Pseudouridine synthase"/>
    <property type="match status" value="1"/>
</dbReference>
<keyword evidence="2 4" id="KW-0413">Isomerase</keyword>
<dbReference type="SUPFAM" id="SSF55174">
    <property type="entry name" value="Alpha-L RNA-binding motif"/>
    <property type="match status" value="1"/>
</dbReference>
<keyword evidence="3" id="KW-0694">RNA-binding</keyword>
<gene>
    <name evidence="6" type="primary">rluF</name>
    <name evidence="7" type="ORF">KHB02_026800</name>
    <name evidence="6" type="ORF">KHB02_33615</name>
</gene>
<dbReference type="InterPro" id="IPR018496">
    <property type="entry name" value="PsdUridine_synth_RsuA/RluB_CS"/>
</dbReference>
<evidence type="ECO:0000313" key="6">
    <source>
        <dbReference type="EMBL" id="MBS4186311.1"/>
    </source>
</evidence>
<accession>A0A942T773</accession>
<dbReference type="Pfam" id="PF00849">
    <property type="entry name" value="PseudoU_synth_2"/>
    <property type="match status" value="1"/>
</dbReference>
<dbReference type="PROSITE" id="PS01149">
    <property type="entry name" value="PSI_RSU"/>
    <property type="match status" value="1"/>
</dbReference>
<organism evidence="6">
    <name type="scientific">Neobacillus citreus</name>
    <dbReference type="NCBI Taxonomy" id="2833578"/>
    <lineage>
        <taxon>Bacteria</taxon>
        <taxon>Bacillati</taxon>
        <taxon>Bacillota</taxon>
        <taxon>Bacilli</taxon>
        <taxon>Bacillales</taxon>
        <taxon>Bacillaceae</taxon>
        <taxon>Neobacillus</taxon>
    </lineage>
</organism>
<dbReference type="InterPro" id="IPR020094">
    <property type="entry name" value="TruA/RsuA/RluB/E/F_N"/>
</dbReference>
<evidence type="ECO:0000259" key="5">
    <source>
        <dbReference type="SMART" id="SM00363"/>
    </source>
</evidence>
<evidence type="ECO:0000256" key="1">
    <source>
        <dbReference type="ARBA" id="ARBA00008348"/>
    </source>
</evidence>
<dbReference type="InterPro" id="IPR050343">
    <property type="entry name" value="RsuA_PseudoU_synthase"/>
</dbReference>
<dbReference type="InterPro" id="IPR020103">
    <property type="entry name" value="PsdUridine_synth_cat_dom_sf"/>
</dbReference>
<dbReference type="GO" id="GO:0003723">
    <property type="term" value="F:RNA binding"/>
    <property type="evidence" value="ECO:0007669"/>
    <property type="project" value="UniProtKB-KW"/>
</dbReference>
<dbReference type="Gene3D" id="3.10.290.10">
    <property type="entry name" value="RNA-binding S4 domain"/>
    <property type="match status" value="1"/>
</dbReference>
<keyword evidence="8" id="KW-1185">Reference proteome</keyword>
<dbReference type="RefSeq" id="WP_213146137.1">
    <property type="nucleotide sequence ID" value="NZ_JAGYPE020000081.1"/>
</dbReference>
<dbReference type="InterPro" id="IPR000748">
    <property type="entry name" value="PsdUridine_synth_RsuA/RluB/E/F"/>
</dbReference>
<comment type="caution">
    <text evidence="6">The sequence shown here is derived from an EMBL/GenBank/DDBJ whole genome shotgun (WGS) entry which is preliminary data.</text>
</comment>
<evidence type="ECO:0000313" key="7">
    <source>
        <dbReference type="EMBL" id="MCH6269143.1"/>
    </source>
</evidence>
<dbReference type="EMBL" id="JAGYPE020000081">
    <property type="protein sequence ID" value="MCH6269143.1"/>
    <property type="molecule type" value="Genomic_DNA"/>
</dbReference>
<dbReference type="CDD" id="cd00165">
    <property type="entry name" value="S4"/>
    <property type="match status" value="1"/>
</dbReference>
<dbReference type="Pfam" id="PF01479">
    <property type="entry name" value="S4"/>
    <property type="match status" value="1"/>
</dbReference>
<dbReference type="Proteomes" id="UP000677265">
    <property type="component" value="Unassembled WGS sequence"/>
</dbReference>
<feature type="domain" description="RNA-binding S4" evidence="5">
    <location>
        <begin position="24"/>
        <end position="84"/>
    </location>
</feature>
<dbReference type="InterPro" id="IPR042092">
    <property type="entry name" value="PsdUridine_s_RsuA/RluB/E/F_cat"/>
</dbReference>
<dbReference type="PANTHER" id="PTHR47683">
    <property type="entry name" value="PSEUDOURIDINE SYNTHASE FAMILY PROTEIN-RELATED"/>
    <property type="match status" value="1"/>
</dbReference>
<evidence type="ECO:0000256" key="3">
    <source>
        <dbReference type="PROSITE-ProRule" id="PRU00182"/>
    </source>
</evidence>
<dbReference type="InterPro" id="IPR036986">
    <property type="entry name" value="S4_RNA-bd_sf"/>
</dbReference>
<dbReference type="SMART" id="SM00363">
    <property type="entry name" value="S4"/>
    <property type="match status" value="1"/>
</dbReference>
<dbReference type="Gene3D" id="3.30.70.580">
    <property type="entry name" value="Pseudouridine synthase I, catalytic domain, N-terminal subdomain"/>
    <property type="match status" value="1"/>
</dbReference>
<dbReference type="GO" id="GO:0120159">
    <property type="term" value="F:rRNA pseudouridine synthase activity"/>
    <property type="evidence" value="ECO:0007669"/>
    <property type="project" value="UniProtKB-ARBA"/>
</dbReference>
<dbReference type="EMBL" id="JAGYPE010000007">
    <property type="protein sequence ID" value="MBS4186311.1"/>
    <property type="molecule type" value="Genomic_DNA"/>
</dbReference>
<dbReference type="CDD" id="cd02554">
    <property type="entry name" value="PseudoU_synth_RluF"/>
    <property type="match status" value="1"/>
</dbReference>